<evidence type="ECO:0000313" key="7">
    <source>
        <dbReference type="Proteomes" id="UP001174694"/>
    </source>
</evidence>
<comment type="subunit">
    <text evidence="4">Component of the ER membrane protein complex (EMC).</text>
</comment>
<dbReference type="PANTHER" id="PTHR12760">
    <property type="entry name" value="TETRATRICOPEPTIDE REPEAT PROTEIN"/>
    <property type="match status" value="1"/>
</dbReference>
<organism evidence="6 7">
    <name type="scientific">Pleurostoma richardsiae</name>
    <dbReference type="NCBI Taxonomy" id="41990"/>
    <lineage>
        <taxon>Eukaryota</taxon>
        <taxon>Fungi</taxon>
        <taxon>Dikarya</taxon>
        <taxon>Ascomycota</taxon>
        <taxon>Pezizomycotina</taxon>
        <taxon>Sordariomycetes</taxon>
        <taxon>Sordariomycetidae</taxon>
        <taxon>Calosphaeriales</taxon>
        <taxon>Pleurostomataceae</taxon>
        <taxon>Pleurostoma</taxon>
    </lineage>
</organism>
<dbReference type="EMBL" id="JANBVO010000013">
    <property type="protein sequence ID" value="KAJ9148407.1"/>
    <property type="molecule type" value="Genomic_DNA"/>
</dbReference>
<feature type="repeat" description="TPR" evidence="3">
    <location>
        <begin position="160"/>
        <end position="193"/>
    </location>
</feature>
<protein>
    <recommendedName>
        <fullName evidence="4">ER membrane protein complex subunit 2</fullName>
    </recommendedName>
</protein>
<gene>
    <name evidence="6" type="ORF">NKR23_g5028</name>
</gene>
<comment type="function">
    <text evidence="4">Part of the endoplasmic reticulum membrane protein complex (EMC) that enables the energy-independent insertion into endoplasmic reticulum membranes of newly synthesized membrane proteins.</text>
</comment>
<evidence type="ECO:0000256" key="1">
    <source>
        <dbReference type="ARBA" id="ARBA00022737"/>
    </source>
</evidence>
<dbReference type="Gene3D" id="1.25.40.10">
    <property type="entry name" value="Tetratricopeptide repeat domain"/>
    <property type="match status" value="1"/>
</dbReference>
<keyword evidence="2 3" id="KW-0802">TPR repeat</keyword>
<evidence type="ECO:0000256" key="4">
    <source>
        <dbReference type="RuleBase" id="RU367091"/>
    </source>
</evidence>
<keyword evidence="7" id="KW-1185">Reference proteome</keyword>
<dbReference type="FunFam" id="1.25.40.10:FF:001208">
    <property type="entry name" value="Tetratricopeptide repeat domain-containing protein"/>
    <property type="match status" value="1"/>
</dbReference>
<dbReference type="InterPro" id="IPR019734">
    <property type="entry name" value="TPR_rpt"/>
</dbReference>
<proteinExistence type="inferred from homology"/>
<comment type="subcellular location">
    <subcellularLocation>
        <location evidence="4">Endoplasmic reticulum membrane</location>
        <topology evidence="4">Peripheral membrane protein</topology>
        <orientation evidence="4">Cytoplasmic side</orientation>
    </subcellularLocation>
</comment>
<dbReference type="GO" id="GO:0072546">
    <property type="term" value="C:EMC complex"/>
    <property type="evidence" value="ECO:0007669"/>
    <property type="project" value="UniProtKB-UniRule"/>
</dbReference>
<dbReference type="Pfam" id="PF22890">
    <property type="entry name" value="TPR_EMC2"/>
    <property type="match status" value="1"/>
</dbReference>
<evidence type="ECO:0000259" key="5">
    <source>
        <dbReference type="Pfam" id="PF22890"/>
    </source>
</evidence>
<evidence type="ECO:0000256" key="2">
    <source>
        <dbReference type="ARBA" id="ARBA00022803"/>
    </source>
</evidence>
<dbReference type="SMART" id="SM00028">
    <property type="entry name" value="TPR"/>
    <property type="match status" value="2"/>
</dbReference>
<reference evidence="6" key="1">
    <citation type="submission" date="2022-07" db="EMBL/GenBank/DDBJ databases">
        <title>Fungi with potential for degradation of polypropylene.</title>
        <authorList>
            <person name="Gostincar C."/>
        </authorList>
    </citation>
    <scope>NUCLEOTIDE SEQUENCE</scope>
    <source>
        <strain evidence="6">EXF-13308</strain>
    </source>
</reference>
<dbReference type="PROSITE" id="PS50005">
    <property type="entry name" value="TPR"/>
    <property type="match status" value="1"/>
</dbReference>
<evidence type="ECO:0000313" key="6">
    <source>
        <dbReference type="EMBL" id="KAJ9148407.1"/>
    </source>
</evidence>
<dbReference type="AlphaFoldDB" id="A0AA38RGU5"/>
<dbReference type="InterPro" id="IPR011990">
    <property type="entry name" value="TPR-like_helical_dom_sf"/>
</dbReference>
<dbReference type="Proteomes" id="UP001174694">
    <property type="component" value="Unassembled WGS sequence"/>
</dbReference>
<evidence type="ECO:0000256" key="3">
    <source>
        <dbReference type="PROSITE-ProRule" id="PRU00339"/>
    </source>
</evidence>
<sequence>MAPSLLHPPSHLSPGAALELAQRAPAVLKSSPSSVSSSPLLALFSATETPDLWIKYENLLLSCLRTGDEQAAYQCLERLVRRFGDDNERIMAFKGLVKEAEAEGDAALEKVLKDYDNILTESNTNIPITKRRIALLRSLGRISDAISALTALLDFSPTDAEAWSELADLYFSQGMYAQAIFSLEEVLLLTPNAWNIHARLGEVEFMAATASGADDISSKKYLAESLKRFSRSIELCDDYLRGYYGLALVASRLLKGPTKPNKHPDGDDFALPDNSTIERLHAAATEKLSEIVRRGSAKERGWCGYEESEIAAAREFLLKETANVVK</sequence>
<dbReference type="SUPFAM" id="SSF48452">
    <property type="entry name" value="TPR-like"/>
    <property type="match status" value="1"/>
</dbReference>
<dbReference type="InterPro" id="IPR039856">
    <property type="entry name" value="EMC2-like"/>
</dbReference>
<dbReference type="InterPro" id="IPR055217">
    <property type="entry name" value="TPR_EMC2"/>
</dbReference>
<feature type="domain" description="EMC2 TPR-like" evidence="5">
    <location>
        <begin position="112"/>
        <end position="209"/>
    </location>
</feature>
<keyword evidence="4" id="KW-0472">Membrane</keyword>
<keyword evidence="4" id="KW-0256">Endoplasmic reticulum</keyword>
<name>A0AA38RGU5_9PEZI</name>
<keyword evidence="1" id="KW-0677">Repeat</keyword>
<accession>A0AA38RGU5</accession>
<comment type="similarity">
    <text evidence="4">Belongs to the EMC2 family.</text>
</comment>
<comment type="caution">
    <text evidence="6">The sequence shown here is derived from an EMBL/GenBank/DDBJ whole genome shotgun (WGS) entry which is preliminary data.</text>
</comment>